<name>A0A0E9XR26_ANGAN</name>
<dbReference type="AlphaFoldDB" id="A0A0E9XR26"/>
<reference evidence="1" key="2">
    <citation type="journal article" date="2015" name="Fish Shellfish Immunol.">
        <title>Early steps in the European eel (Anguilla anguilla)-Vibrio vulnificus interaction in the gills: Role of the RtxA13 toxin.</title>
        <authorList>
            <person name="Callol A."/>
            <person name="Pajuelo D."/>
            <person name="Ebbesson L."/>
            <person name="Teles M."/>
            <person name="MacKenzie S."/>
            <person name="Amaro C."/>
        </authorList>
    </citation>
    <scope>NUCLEOTIDE SEQUENCE</scope>
</reference>
<organism evidence="1">
    <name type="scientific">Anguilla anguilla</name>
    <name type="common">European freshwater eel</name>
    <name type="synonym">Muraena anguilla</name>
    <dbReference type="NCBI Taxonomy" id="7936"/>
    <lineage>
        <taxon>Eukaryota</taxon>
        <taxon>Metazoa</taxon>
        <taxon>Chordata</taxon>
        <taxon>Craniata</taxon>
        <taxon>Vertebrata</taxon>
        <taxon>Euteleostomi</taxon>
        <taxon>Actinopterygii</taxon>
        <taxon>Neopterygii</taxon>
        <taxon>Teleostei</taxon>
        <taxon>Anguilliformes</taxon>
        <taxon>Anguillidae</taxon>
        <taxon>Anguilla</taxon>
    </lineage>
</organism>
<sequence>MTFFDALNNHKSQVRVQRIG</sequence>
<dbReference type="EMBL" id="GBXM01004424">
    <property type="protein sequence ID" value="JAI04154.1"/>
    <property type="molecule type" value="Transcribed_RNA"/>
</dbReference>
<proteinExistence type="predicted"/>
<accession>A0A0E9XR26</accession>
<protein>
    <submittedName>
        <fullName evidence="1">Uncharacterized protein</fullName>
    </submittedName>
</protein>
<evidence type="ECO:0000313" key="1">
    <source>
        <dbReference type="EMBL" id="JAI04154.1"/>
    </source>
</evidence>
<reference evidence="1" key="1">
    <citation type="submission" date="2014-11" db="EMBL/GenBank/DDBJ databases">
        <authorList>
            <person name="Amaro Gonzalez C."/>
        </authorList>
    </citation>
    <scope>NUCLEOTIDE SEQUENCE</scope>
</reference>